<comment type="similarity">
    <text evidence="3">Belongs to the class-III pyridoxal-phosphate-dependent aminotransferase family.</text>
</comment>
<sequence length="425" mass="47171">MGIIFDKYTAKFKKSKELYEKSRTLFPNGVCHDIRNHPPFPVVTDRCEGIYMTDADGHQLIDLWMGHYANILGHGSDAQKRGMERALAAGVHHGTLNRYQIEYAELVQRAIPELESMRFCTSGTEATMYVTRVARAFTGRHVIIKAEGGWHGGNSVLSTGVVPPFAKSSGPEGQKTVAVPYNDIEKTAEILRAHSEETAAIIIEPMMGSGGGITAAPEYLKLLRDFCDLTGTLLIFDEVITGFRFRWGSIWPLLGVKPDLFTFGKAAAGGIHIGIYGGRRDVMDIITKQKLFVGGGTYSANPVAMCVGIETLKDLETADYDKLNKAGEDFRQKLTAMTKDLPYPAYVTGFGSFFCVHFLDARFETITPQVIMTHTDKDRENLFKAAMLLNNVFTMHAGGAFSFMHLDEMTNSKLTEAYRKSFEMI</sequence>
<dbReference type="GO" id="GO:0008483">
    <property type="term" value="F:transaminase activity"/>
    <property type="evidence" value="ECO:0007669"/>
    <property type="project" value="InterPro"/>
</dbReference>
<comment type="caution">
    <text evidence="4">The sequence shown here is derived from an EMBL/GenBank/DDBJ whole genome shotgun (WGS) entry which is preliminary data.</text>
</comment>
<dbReference type="PANTHER" id="PTHR43713">
    <property type="entry name" value="GLUTAMATE-1-SEMIALDEHYDE 2,1-AMINOMUTASE"/>
    <property type="match status" value="1"/>
</dbReference>
<reference evidence="4 5" key="1">
    <citation type="submission" date="2019-03" db="EMBL/GenBank/DDBJ databases">
        <title>Genomic Encyclopedia of Type Strains, Phase IV (KMG-IV): sequencing the most valuable type-strain genomes for metagenomic binning, comparative biology and taxonomic classification.</title>
        <authorList>
            <person name="Goeker M."/>
        </authorList>
    </citation>
    <scope>NUCLEOTIDE SEQUENCE [LARGE SCALE GENOMIC DNA]</scope>
    <source>
        <strain evidence="4 5">DSM 24984</strain>
    </source>
</reference>
<dbReference type="PROSITE" id="PS00600">
    <property type="entry name" value="AA_TRANSFER_CLASS_3"/>
    <property type="match status" value="1"/>
</dbReference>
<dbReference type="RefSeq" id="WP_132871200.1">
    <property type="nucleotide sequence ID" value="NZ_SMGG01000003.1"/>
</dbReference>
<dbReference type="AlphaFoldDB" id="A0A4R1KC38"/>
<dbReference type="Pfam" id="PF00202">
    <property type="entry name" value="Aminotran_3"/>
    <property type="match status" value="1"/>
</dbReference>
<name>A0A4R1KC38_9BACT</name>
<gene>
    <name evidence="4" type="ORF">C8D98_0203</name>
</gene>
<dbReference type="InterPro" id="IPR005814">
    <property type="entry name" value="Aminotrans_3"/>
</dbReference>
<keyword evidence="5" id="KW-1185">Reference proteome</keyword>
<dbReference type="Proteomes" id="UP000294614">
    <property type="component" value="Unassembled WGS sequence"/>
</dbReference>
<dbReference type="InterPro" id="IPR015422">
    <property type="entry name" value="PyrdxlP-dep_Trfase_small"/>
</dbReference>
<evidence type="ECO:0000256" key="1">
    <source>
        <dbReference type="ARBA" id="ARBA00001933"/>
    </source>
</evidence>
<dbReference type="SUPFAM" id="SSF53383">
    <property type="entry name" value="PLP-dependent transferases"/>
    <property type="match status" value="1"/>
</dbReference>
<dbReference type="InterPro" id="IPR049704">
    <property type="entry name" value="Aminotrans_3_PPA_site"/>
</dbReference>
<evidence type="ECO:0000256" key="2">
    <source>
        <dbReference type="ARBA" id="ARBA00022898"/>
    </source>
</evidence>
<protein>
    <submittedName>
        <fullName evidence="4">Glutamate-1-semialdehyde 2,1-aminomutase</fullName>
    </submittedName>
</protein>
<dbReference type="GO" id="GO:0030170">
    <property type="term" value="F:pyridoxal phosphate binding"/>
    <property type="evidence" value="ECO:0007669"/>
    <property type="project" value="InterPro"/>
</dbReference>
<evidence type="ECO:0000256" key="3">
    <source>
        <dbReference type="RuleBase" id="RU003560"/>
    </source>
</evidence>
<dbReference type="OrthoDB" id="9807885at2"/>
<dbReference type="InterPro" id="IPR015424">
    <property type="entry name" value="PyrdxlP-dep_Trfase"/>
</dbReference>
<accession>A0A4R1KC38</accession>
<evidence type="ECO:0000313" key="4">
    <source>
        <dbReference type="EMBL" id="TCK61697.1"/>
    </source>
</evidence>
<organism evidence="4 5">
    <name type="scientific">Seleniivibrio woodruffii</name>
    <dbReference type="NCBI Taxonomy" id="1078050"/>
    <lineage>
        <taxon>Bacteria</taxon>
        <taxon>Pseudomonadati</taxon>
        <taxon>Deferribacterota</taxon>
        <taxon>Deferribacteres</taxon>
        <taxon>Deferribacterales</taxon>
        <taxon>Geovibrionaceae</taxon>
        <taxon>Seleniivibrio</taxon>
    </lineage>
</organism>
<proteinExistence type="inferred from homology"/>
<dbReference type="Gene3D" id="3.40.640.10">
    <property type="entry name" value="Type I PLP-dependent aspartate aminotransferase-like (Major domain)"/>
    <property type="match status" value="1"/>
</dbReference>
<dbReference type="InterPro" id="IPR015421">
    <property type="entry name" value="PyrdxlP-dep_Trfase_major"/>
</dbReference>
<dbReference type="Gene3D" id="3.90.1150.10">
    <property type="entry name" value="Aspartate Aminotransferase, domain 1"/>
    <property type="match status" value="1"/>
</dbReference>
<dbReference type="PANTHER" id="PTHR43713:SF3">
    <property type="entry name" value="GLUTAMATE-1-SEMIALDEHYDE 2,1-AMINOMUTASE 1, CHLOROPLASTIC-RELATED"/>
    <property type="match status" value="1"/>
</dbReference>
<keyword evidence="2 3" id="KW-0663">Pyridoxal phosphate</keyword>
<dbReference type="EMBL" id="SMGG01000003">
    <property type="protein sequence ID" value="TCK61697.1"/>
    <property type="molecule type" value="Genomic_DNA"/>
</dbReference>
<evidence type="ECO:0000313" key="5">
    <source>
        <dbReference type="Proteomes" id="UP000294614"/>
    </source>
</evidence>
<comment type="cofactor">
    <cofactor evidence="1">
        <name>pyridoxal 5'-phosphate</name>
        <dbReference type="ChEBI" id="CHEBI:597326"/>
    </cofactor>
</comment>